<proteinExistence type="predicted"/>
<name>A0ABT4UD06_9ACTN</name>
<organism evidence="1 2">
    <name type="scientific">Nocardiopsis endophytica</name>
    <dbReference type="NCBI Taxonomy" id="3018445"/>
    <lineage>
        <taxon>Bacteria</taxon>
        <taxon>Bacillati</taxon>
        <taxon>Actinomycetota</taxon>
        <taxon>Actinomycetes</taxon>
        <taxon>Streptosporangiales</taxon>
        <taxon>Nocardiopsidaceae</taxon>
        <taxon>Nocardiopsis</taxon>
    </lineage>
</organism>
<dbReference type="InterPro" id="IPR016181">
    <property type="entry name" value="Acyl_CoA_acyltransferase"/>
</dbReference>
<reference evidence="1 2" key="1">
    <citation type="submission" date="2023-01" db="EMBL/GenBank/DDBJ databases">
        <title>Draft genome sequence of Nocardiopsis sp. RSe5-2 isolated from halophytes.</title>
        <authorList>
            <person name="Duangmal K."/>
            <person name="Chantavorakit T."/>
        </authorList>
    </citation>
    <scope>NUCLEOTIDE SEQUENCE [LARGE SCALE GENOMIC DNA]</scope>
    <source>
        <strain evidence="1 2">RSe5-2</strain>
    </source>
</reference>
<dbReference type="RefSeq" id="WP_270689552.1">
    <property type="nucleotide sequence ID" value="NZ_JAQFWQ010000110.1"/>
</dbReference>
<evidence type="ECO:0000313" key="1">
    <source>
        <dbReference type="EMBL" id="MDA2814235.1"/>
    </source>
</evidence>
<keyword evidence="2" id="KW-1185">Reference proteome</keyword>
<comment type="caution">
    <text evidence="1">The sequence shown here is derived from an EMBL/GenBank/DDBJ whole genome shotgun (WGS) entry which is preliminary data.</text>
</comment>
<dbReference type="EMBL" id="JAQFWQ010000110">
    <property type="protein sequence ID" value="MDA2814235.1"/>
    <property type="molecule type" value="Genomic_DNA"/>
</dbReference>
<gene>
    <name evidence="1" type="ORF">O4J56_26540</name>
</gene>
<dbReference type="SUPFAM" id="SSF55729">
    <property type="entry name" value="Acyl-CoA N-acyltransferases (Nat)"/>
    <property type="match status" value="1"/>
</dbReference>
<accession>A0ABT4UD06</accession>
<evidence type="ECO:0000313" key="2">
    <source>
        <dbReference type="Proteomes" id="UP001527866"/>
    </source>
</evidence>
<protein>
    <submittedName>
        <fullName evidence="1">N-acetyltransferase</fullName>
    </submittedName>
</protein>
<dbReference type="Gene3D" id="3.40.630.30">
    <property type="match status" value="1"/>
</dbReference>
<dbReference type="Proteomes" id="UP001527866">
    <property type="component" value="Unassembled WGS sequence"/>
</dbReference>
<sequence>MSRTHTAVDLRAVSLAERPDLIGEAVGMPTAWTEFVLRSPMLAMAGWIFERHPEYQTVLIDGDGRVVARAEAVPFPWDGDPGSLPANGWDGALALAAGAAFAGDGAASPAVCLLEAAVVDGMRGRGVAARMIDAVRGRMRDLGHRDMAAPVRPTGKEPGSGVGLADYAARVRGDGLPEDPWLRLHVRLGARIAGVCPASMTIGGGLAQWREWTGLPFDADGPVEVPGGLVPVVADTAADQAVYVEPNVWVHHRL</sequence>